<name>A0A084AXY4_STACB</name>
<evidence type="ECO:0000313" key="1">
    <source>
        <dbReference type="EMBL" id="KEY70163.1"/>
    </source>
</evidence>
<protein>
    <submittedName>
        <fullName evidence="1">Uncharacterized protein</fullName>
    </submittedName>
</protein>
<dbReference type="OrthoDB" id="10295511at2759"/>
<sequence>MSSTETLKIVARQWSDILSQLGLTIYQCHGIDYFLGKIILLKDQFESLELVVTRLKTELDFLRMIGEGLQATGREVPTAYLELIACFDKDVKEWDDRLRKVLTALETWKHSLKSAGGAKNHPEVVAARAIYDRAKEDLSVTVDAWESADVRIPKIWVEARPMDD</sequence>
<dbReference type="Proteomes" id="UP000028045">
    <property type="component" value="Unassembled WGS sequence"/>
</dbReference>
<organism evidence="1 2">
    <name type="scientific">Stachybotrys chartarum (strain CBS 109288 / IBT 7711)</name>
    <name type="common">Toxic black mold</name>
    <name type="synonym">Stilbospora chartarum</name>
    <dbReference type="NCBI Taxonomy" id="1280523"/>
    <lineage>
        <taxon>Eukaryota</taxon>
        <taxon>Fungi</taxon>
        <taxon>Dikarya</taxon>
        <taxon>Ascomycota</taxon>
        <taxon>Pezizomycotina</taxon>
        <taxon>Sordariomycetes</taxon>
        <taxon>Hypocreomycetidae</taxon>
        <taxon>Hypocreales</taxon>
        <taxon>Stachybotryaceae</taxon>
        <taxon>Stachybotrys</taxon>
    </lineage>
</organism>
<gene>
    <name evidence="1" type="ORF">S7711_10712</name>
</gene>
<accession>A0A084AXY4</accession>
<evidence type="ECO:0000313" key="2">
    <source>
        <dbReference type="Proteomes" id="UP000028045"/>
    </source>
</evidence>
<dbReference type="EMBL" id="KL648458">
    <property type="protein sequence ID" value="KEY70163.1"/>
    <property type="molecule type" value="Genomic_DNA"/>
</dbReference>
<reference evidence="1 2" key="1">
    <citation type="journal article" date="2014" name="BMC Genomics">
        <title>Comparative genome sequencing reveals chemotype-specific gene clusters in the toxigenic black mold Stachybotrys.</title>
        <authorList>
            <person name="Semeiks J."/>
            <person name="Borek D."/>
            <person name="Otwinowski Z."/>
            <person name="Grishin N.V."/>
        </authorList>
    </citation>
    <scope>NUCLEOTIDE SEQUENCE [LARGE SCALE GENOMIC DNA]</scope>
    <source>
        <strain evidence="2">CBS 109288 / IBT 7711</strain>
    </source>
</reference>
<dbReference type="HOGENOM" id="CLU_1620157_0_0_1"/>
<dbReference type="AlphaFoldDB" id="A0A084AXY4"/>
<keyword evidence="2" id="KW-1185">Reference proteome</keyword>
<proteinExistence type="predicted"/>